<sequence>MITRLRLFLLLTLPFLASCSDDDKEQRPYIRDVHVSQQLNLTNIQYAALRQDRGFVYLNAGARGIIVVRQNANRYLAFEQTCTYQSTDTCAVVKVDDSKLFMKDKCCGSQFDFEGAVISGPARFPLKQYQTALSGNTLIISN</sequence>
<keyword evidence="3" id="KW-0408">Iron</keyword>
<keyword evidence="5" id="KW-0732">Signal</keyword>
<keyword evidence="4" id="KW-0411">Iron-sulfur</keyword>
<accession>A0ABS1C1Q3</accession>
<dbReference type="EMBL" id="JAEHFX010000004">
    <property type="protein sequence ID" value="MBK0403324.1"/>
    <property type="molecule type" value="Genomic_DNA"/>
</dbReference>
<name>A0ABS1C1Q3_9BACT</name>
<comment type="caution">
    <text evidence="7">The sequence shown here is derived from an EMBL/GenBank/DDBJ whole genome shotgun (WGS) entry which is preliminary data.</text>
</comment>
<proteinExistence type="predicted"/>
<protein>
    <submittedName>
        <fullName evidence="7">Rieske 2Fe-2S domain-containing protein</fullName>
    </submittedName>
</protein>
<dbReference type="PROSITE" id="PS51296">
    <property type="entry name" value="RIESKE"/>
    <property type="match status" value="1"/>
</dbReference>
<gene>
    <name evidence="7" type="ORF">I5M27_10030</name>
</gene>
<keyword evidence="1" id="KW-0001">2Fe-2S</keyword>
<evidence type="ECO:0000313" key="8">
    <source>
        <dbReference type="Proteomes" id="UP000644147"/>
    </source>
</evidence>
<evidence type="ECO:0000256" key="1">
    <source>
        <dbReference type="ARBA" id="ARBA00022714"/>
    </source>
</evidence>
<evidence type="ECO:0000313" key="7">
    <source>
        <dbReference type="EMBL" id="MBK0403324.1"/>
    </source>
</evidence>
<feature type="signal peptide" evidence="5">
    <location>
        <begin position="1"/>
        <end position="17"/>
    </location>
</feature>
<keyword evidence="8" id="KW-1185">Reference proteome</keyword>
<dbReference type="PROSITE" id="PS51257">
    <property type="entry name" value="PROKAR_LIPOPROTEIN"/>
    <property type="match status" value="1"/>
</dbReference>
<evidence type="ECO:0000256" key="5">
    <source>
        <dbReference type="SAM" id="SignalP"/>
    </source>
</evidence>
<dbReference type="Proteomes" id="UP000644147">
    <property type="component" value="Unassembled WGS sequence"/>
</dbReference>
<evidence type="ECO:0000256" key="2">
    <source>
        <dbReference type="ARBA" id="ARBA00022723"/>
    </source>
</evidence>
<reference evidence="7 8" key="1">
    <citation type="submission" date="2020-12" db="EMBL/GenBank/DDBJ databases">
        <title>Bacterial novel species Adhaeribacter sp. BT258 isolated from soil.</title>
        <authorList>
            <person name="Jung H.-Y."/>
        </authorList>
    </citation>
    <scope>NUCLEOTIDE SEQUENCE [LARGE SCALE GENOMIC DNA]</scope>
    <source>
        <strain evidence="7 8">BT258</strain>
    </source>
</reference>
<organism evidence="7 8">
    <name type="scientific">Adhaeribacter terrigena</name>
    <dbReference type="NCBI Taxonomy" id="2793070"/>
    <lineage>
        <taxon>Bacteria</taxon>
        <taxon>Pseudomonadati</taxon>
        <taxon>Bacteroidota</taxon>
        <taxon>Cytophagia</taxon>
        <taxon>Cytophagales</taxon>
        <taxon>Hymenobacteraceae</taxon>
        <taxon>Adhaeribacter</taxon>
    </lineage>
</organism>
<dbReference type="InterPro" id="IPR017941">
    <property type="entry name" value="Rieske_2Fe-2S"/>
</dbReference>
<feature type="chain" id="PRO_5045599011" evidence="5">
    <location>
        <begin position="18"/>
        <end position="142"/>
    </location>
</feature>
<feature type="domain" description="Rieske" evidence="6">
    <location>
        <begin position="45"/>
        <end position="140"/>
    </location>
</feature>
<evidence type="ECO:0000256" key="3">
    <source>
        <dbReference type="ARBA" id="ARBA00023004"/>
    </source>
</evidence>
<evidence type="ECO:0000256" key="4">
    <source>
        <dbReference type="ARBA" id="ARBA00023014"/>
    </source>
</evidence>
<dbReference type="SUPFAM" id="SSF50022">
    <property type="entry name" value="ISP domain"/>
    <property type="match status" value="1"/>
</dbReference>
<dbReference type="Gene3D" id="2.102.10.10">
    <property type="entry name" value="Rieske [2Fe-2S] iron-sulphur domain"/>
    <property type="match status" value="1"/>
</dbReference>
<dbReference type="RefSeq" id="WP_200506076.1">
    <property type="nucleotide sequence ID" value="NZ_JAEHFX010000004.1"/>
</dbReference>
<dbReference type="InterPro" id="IPR036922">
    <property type="entry name" value="Rieske_2Fe-2S_sf"/>
</dbReference>
<keyword evidence="2" id="KW-0479">Metal-binding</keyword>
<evidence type="ECO:0000259" key="6">
    <source>
        <dbReference type="PROSITE" id="PS51296"/>
    </source>
</evidence>